<name>A0A9W9RBH2_PENBR</name>
<evidence type="ECO:0000313" key="4">
    <source>
        <dbReference type="EMBL" id="KAJ5357200.1"/>
    </source>
</evidence>
<sequence length="563" mass="64215">MAFGMAGLTVYNMPPSPPNWDRVGVFYIAFCITWTTLLVAGMIFCAVNHRVPILRVRGLPLSFSAIALLHVYWILGQITYPIGATMPTVLAYDVQFFGMGVYFPLGIALFQASNLRFLHVARMQKQQFANPDLRIERKCNGAETSWLCRIRNMDYMKRTLCFITIGMVLQFIITVAMWLACAKYHPTYGIPGTEIQGATVPEQIVFLGRGWEWWPSMLWQVIWTWIAAPILIWKAWGVRDTMGWRTQTIACCLSSLHATPMFLIASYVPSFAKVNVYFTPSQWIHLSIMMWEIFTVFVPIFQVIRVWSLRKKTSNSIAKYGSSAMTTVTEKPPSSKWSNESSSTLGKKDQSVVSFDDGEGDRLYTMDALEHVLSKNPIQLQEFAALSDFSGENIAFLSELAVWKSRWSEKHYAKERSDTFNEALWIYADFISTHDAEFPLNLSSKDLKHLEAIFEKPTRALLGEKKVNHTSPFESDVTSTPLHEAVADRGVYTGEIPDGFDMDVFNHIQDHIKYLVLTNTFPKFVESMRRRSTDTERSDFSGVSDISIASWISKQRTKLQSFI</sequence>
<dbReference type="InterPro" id="IPR016137">
    <property type="entry name" value="RGS"/>
</dbReference>
<feature type="compositionally biased region" description="Low complexity" evidence="1">
    <location>
        <begin position="330"/>
        <end position="343"/>
    </location>
</feature>
<dbReference type="InterPro" id="IPR036305">
    <property type="entry name" value="RGS_sf"/>
</dbReference>
<dbReference type="AlphaFoldDB" id="A0A9W9RBH2"/>
<accession>A0A9W9RBH2</accession>
<dbReference type="SUPFAM" id="SSF48097">
    <property type="entry name" value="Regulator of G-protein signaling, RGS"/>
    <property type="match status" value="1"/>
</dbReference>
<proteinExistence type="predicted"/>
<organism evidence="4 5">
    <name type="scientific">Penicillium brevicompactum</name>
    <dbReference type="NCBI Taxonomy" id="5074"/>
    <lineage>
        <taxon>Eukaryota</taxon>
        <taxon>Fungi</taxon>
        <taxon>Dikarya</taxon>
        <taxon>Ascomycota</taxon>
        <taxon>Pezizomycotina</taxon>
        <taxon>Eurotiomycetes</taxon>
        <taxon>Eurotiomycetidae</taxon>
        <taxon>Eurotiales</taxon>
        <taxon>Aspergillaceae</taxon>
        <taxon>Penicillium</taxon>
    </lineage>
</organism>
<dbReference type="Gene3D" id="1.10.167.10">
    <property type="entry name" value="Regulator of G-protein Signalling 4, domain 2"/>
    <property type="match status" value="1"/>
</dbReference>
<evidence type="ECO:0000313" key="5">
    <source>
        <dbReference type="Proteomes" id="UP001148299"/>
    </source>
</evidence>
<feature type="transmembrane region" description="Helical" evidence="2">
    <location>
        <begin position="59"/>
        <end position="76"/>
    </location>
</feature>
<feature type="transmembrane region" description="Helical" evidence="2">
    <location>
        <begin position="96"/>
        <end position="118"/>
    </location>
</feature>
<evidence type="ECO:0000259" key="3">
    <source>
        <dbReference type="PROSITE" id="PS50132"/>
    </source>
</evidence>
<evidence type="ECO:0000256" key="2">
    <source>
        <dbReference type="SAM" id="Phobius"/>
    </source>
</evidence>
<feature type="region of interest" description="Disordered" evidence="1">
    <location>
        <begin position="327"/>
        <end position="349"/>
    </location>
</feature>
<keyword evidence="2" id="KW-0812">Transmembrane</keyword>
<dbReference type="Proteomes" id="UP001148299">
    <property type="component" value="Unassembled WGS sequence"/>
</dbReference>
<dbReference type="PROSITE" id="PS50132">
    <property type="entry name" value="RGS"/>
    <property type="match status" value="1"/>
</dbReference>
<protein>
    <recommendedName>
        <fullName evidence="3">RGS domain-containing protein</fullName>
    </recommendedName>
</protein>
<feature type="transmembrane region" description="Helical" evidence="2">
    <location>
        <begin position="159"/>
        <end position="180"/>
    </location>
</feature>
<dbReference type="InterPro" id="IPR044926">
    <property type="entry name" value="RGS_subdomain_2"/>
</dbReference>
<dbReference type="EMBL" id="JAPZBR010000003">
    <property type="protein sequence ID" value="KAJ5357200.1"/>
    <property type="molecule type" value="Genomic_DNA"/>
</dbReference>
<feature type="transmembrane region" description="Helical" evidence="2">
    <location>
        <begin position="25"/>
        <end position="47"/>
    </location>
</feature>
<keyword evidence="5" id="KW-1185">Reference proteome</keyword>
<reference evidence="4" key="2">
    <citation type="journal article" date="2023" name="IMA Fungus">
        <title>Comparative genomic study of the Penicillium genus elucidates a diverse pangenome and 15 lateral gene transfer events.</title>
        <authorList>
            <person name="Petersen C."/>
            <person name="Sorensen T."/>
            <person name="Nielsen M.R."/>
            <person name="Sondergaard T.E."/>
            <person name="Sorensen J.L."/>
            <person name="Fitzpatrick D.A."/>
            <person name="Frisvad J.C."/>
            <person name="Nielsen K.L."/>
        </authorList>
    </citation>
    <scope>NUCLEOTIDE SEQUENCE</scope>
    <source>
        <strain evidence="4">IBT 35675</strain>
    </source>
</reference>
<keyword evidence="2" id="KW-0472">Membrane</keyword>
<comment type="caution">
    <text evidence="4">The sequence shown here is derived from an EMBL/GenBank/DDBJ whole genome shotgun (WGS) entry which is preliminary data.</text>
</comment>
<feature type="transmembrane region" description="Helical" evidence="2">
    <location>
        <begin position="288"/>
        <end position="307"/>
    </location>
</feature>
<reference evidence="4" key="1">
    <citation type="submission" date="2022-12" db="EMBL/GenBank/DDBJ databases">
        <authorList>
            <person name="Petersen C."/>
        </authorList>
    </citation>
    <scope>NUCLEOTIDE SEQUENCE</scope>
    <source>
        <strain evidence="4">IBT 35675</strain>
    </source>
</reference>
<feature type="domain" description="RGS" evidence="3">
    <location>
        <begin position="387"/>
        <end position="527"/>
    </location>
</feature>
<keyword evidence="2" id="KW-1133">Transmembrane helix</keyword>
<gene>
    <name evidence="4" type="ORF">N7541_004358</name>
</gene>
<feature type="transmembrane region" description="Helical" evidence="2">
    <location>
        <begin position="248"/>
        <end position="268"/>
    </location>
</feature>
<feature type="transmembrane region" description="Helical" evidence="2">
    <location>
        <begin position="217"/>
        <end position="236"/>
    </location>
</feature>
<evidence type="ECO:0000256" key="1">
    <source>
        <dbReference type="SAM" id="MobiDB-lite"/>
    </source>
</evidence>